<feature type="non-terminal residue" evidence="1">
    <location>
        <position position="1"/>
    </location>
</feature>
<sequence>NEGRTLRLKMDGDVYEITKHKGMSAYTTGQLVKKTLVPLRAHVDKIVAKAIRAMNEEDYKAFAALQKDTEDNPANEEKNQAAAAELLKIPGDEYMEAETAAWEQINPDASAQLVKALFQTVLAEGTGYLNSIEAIDKHFDPDIKPQRMSHFDILRSEVIKFNSFLDNQRSPLS</sequence>
<proteinExistence type="predicted"/>
<dbReference type="AlphaFoldDB" id="A0A2M7G7G9"/>
<evidence type="ECO:0000313" key="2">
    <source>
        <dbReference type="Proteomes" id="UP000231019"/>
    </source>
</evidence>
<protein>
    <submittedName>
        <fullName evidence="1">Uncharacterized protein</fullName>
    </submittedName>
</protein>
<comment type="caution">
    <text evidence="1">The sequence shown here is derived from an EMBL/GenBank/DDBJ whole genome shotgun (WGS) entry which is preliminary data.</text>
</comment>
<name>A0A2M7G7G9_9BACT</name>
<dbReference type="Proteomes" id="UP000231019">
    <property type="component" value="Unassembled WGS sequence"/>
</dbReference>
<organism evidence="1 2">
    <name type="scientific">bacterium (Candidatus Blackallbacteria) CG17_big_fil_post_rev_8_21_14_2_50_48_46</name>
    <dbReference type="NCBI Taxonomy" id="2014261"/>
    <lineage>
        <taxon>Bacteria</taxon>
        <taxon>Candidatus Blackallbacteria</taxon>
    </lineage>
</organism>
<gene>
    <name evidence="1" type="ORF">COW36_06540</name>
</gene>
<reference evidence="1 2" key="1">
    <citation type="submission" date="2017-09" db="EMBL/GenBank/DDBJ databases">
        <title>Depth-based differentiation of microbial function through sediment-hosted aquifers and enrichment of novel symbionts in the deep terrestrial subsurface.</title>
        <authorList>
            <person name="Probst A.J."/>
            <person name="Ladd B."/>
            <person name="Jarett J.K."/>
            <person name="Geller-Mcgrath D.E."/>
            <person name="Sieber C.M."/>
            <person name="Emerson J.B."/>
            <person name="Anantharaman K."/>
            <person name="Thomas B.C."/>
            <person name="Malmstrom R."/>
            <person name="Stieglmeier M."/>
            <person name="Klingl A."/>
            <person name="Woyke T."/>
            <person name="Ryan C.M."/>
            <person name="Banfield J.F."/>
        </authorList>
    </citation>
    <scope>NUCLEOTIDE SEQUENCE [LARGE SCALE GENOMIC DNA]</scope>
    <source>
        <strain evidence="1">CG17_big_fil_post_rev_8_21_14_2_50_48_46</strain>
    </source>
</reference>
<accession>A0A2M7G7G9</accession>
<evidence type="ECO:0000313" key="1">
    <source>
        <dbReference type="EMBL" id="PIW17995.1"/>
    </source>
</evidence>
<dbReference type="EMBL" id="PFFQ01000016">
    <property type="protein sequence ID" value="PIW17995.1"/>
    <property type="molecule type" value="Genomic_DNA"/>
</dbReference>